<gene>
    <name evidence="1" type="ORF">C1645_528940</name>
</gene>
<name>A0A397SGY7_9GLOM</name>
<keyword evidence="2" id="KW-1185">Reference proteome</keyword>
<accession>A0A397SGY7</accession>
<dbReference type="Proteomes" id="UP000265703">
    <property type="component" value="Unassembled WGS sequence"/>
</dbReference>
<feature type="non-terminal residue" evidence="1">
    <location>
        <position position="228"/>
    </location>
</feature>
<proteinExistence type="predicted"/>
<sequence length="228" mass="25671">QLSTPDSDGNTYIIRSGGTEIDISDDEYIDSFILRAAMDGGYMDVYAVRPYSTVSTSANMSIPTTNYSVFVIFFRPEKQDRTGPFLIYRPNYLLNDLSPLICLEADDRIGYQCVLGEVTGGNPPEQEKTKYVLVRFLSSGSVRSVTDLELPENINMTDYSLRNMLSLQFGGFILLLSNLDNQFACIFDKNGKFYDTFELPPRLHPPMGILSNNTMWILESSNQGSWSI</sequence>
<comment type="caution">
    <text evidence="1">The sequence shown here is derived from an EMBL/GenBank/DDBJ whole genome shotgun (WGS) entry which is preliminary data.</text>
</comment>
<reference evidence="1 2" key="1">
    <citation type="submission" date="2018-06" db="EMBL/GenBank/DDBJ databases">
        <title>Comparative genomics reveals the genomic features of Rhizophagus irregularis, R. cerebriforme, R. diaphanum and Gigaspora rosea, and their symbiotic lifestyle signature.</title>
        <authorList>
            <person name="Morin E."/>
            <person name="San Clemente H."/>
            <person name="Chen E.C.H."/>
            <person name="De La Providencia I."/>
            <person name="Hainaut M."/>
            <person name="Kuo A."/>
            <person name="Kohler A."/>
            <person name="Murat C."/>
            <person name="Tang N."/>
            <person name="Roy S."/>
            <person name="Loubradou J."/>
            <person name="Henrissat B."/>
            <person name="Grigoriev I.V."/>
            <person name="Corradi N."/>
            <person name="Roux C."/>
            <person name="Martin F.M."/>
        </authorList>
    </citation>
    <scope>NUCLEOTIDE SEQUENCE [LARGE SCALE GENOMIC DNA]</scope>
    <source>
        <strain evidence="1 2">DAOM 227022</strain>
    </source>
</reference>
<dbReference type="EMBL" id="QKYT01000710">
    <property type="protein sequence ID" value="RIA82041.1"/>
    <property type="molecule type" value="Genomic_DNA"/>
</dbReference>
<evidence type="ECO:0000313" key="2">
    <source>
        <dbReference type="Proteomes" id="UP000265703"/>
    </source>
</evidence>
<evidence type="ECO:0000313" key="1">
    <source>
        <dbReference type="EMBL" id="RIA82041.1"/>
    </source>
</evidence>
<protein>
    <submittedName>
        <fullName evidence="1">Uncharacterized protein</fullName>
    </submittedName>
</protein>
<organism evidence="1 2">
    <name type="scientific">Glomus cerebriforme</name>
    <dbReference type="NCBI Taxonomy" id="658196"/>
    <lineage>
        <taxon>Eukaryota</taxon>
        <taxon>Fungi</taxon>
        <taxon>Fungi incertae sedis</taxon>
        <taxon>Mucoromycota</taxon>
        <taxon>Glomeromycotina</taxon>
        <taxon>Glomeromycetes</taxon>
        <taxon>Glomerales</taxon>
        <taxon>Glomeraceae</taxon>
        <taxon>Glomus</taxon>
    </lineage>
</organism>
<dbReference type="AlphaFoldDB" id="A0A397SGY7"/>
<feature type="non-terminal residue" evidence="1">
    <location>
        <position position="1"/>
    </location>
</feature>